<proteinExistence type="inferred from homology"/>
<dbReference type="PANTHER" id="PTHR33620">
    <property type="entry name" value="UREASE ACCESSORY PROTEIN F"/>
    <property type="match status" value="1"/>
</dbReference>
<dbReference type="HAMAP" id="MF_01385">
    <property type="entry name" value="UreF"/>
    <property type="match status" value="1"/>
</dbReference>
<evidence type="ECO:0000313" key="4">
    <source>
        <dbReference type="EMBL" id="RLL65227.1"/>
    </source>
</evidence>
<keyword evidence="3" id="KW-0963">Cytoplasm</keyword>
<dbReference type="RefSeq" id="WP_121532587.1">
    <property type="nucleotide sequence ID" value="NZ_RCHI01000006.1"/>
</dbReference>
<dbReference type="EMBL" id="RCHI01000006">
    <property type="protein sequence ID" value="RLL65227.1"/>
    <property type="molecule type" value="Genomic_DNA"/>
</dbReference>
<evidence type="ECO:0000256" key="2">
    <source>
        <dbReference type="ARBA" id="ARBA00023186"/>
    </source>
</evidence>
<comment type="caution">
    <text evidence="4">The sequence shown here is derived from an EMBL/GenBank/DDBJ whole genome shotgun (WGS) entry which is preliminary data.</text>
</comment>
<dbReference type="GO" id="GO:0016151">
    <property type="term" value="F:nickel cation binding"/>
    <property type="evidence" value="ECO:0007669"/>
    <property type="project" value="UniProtKB-UniRule"/>
</dbReference>
<reference evidence="4 5" key="1">
    <citation type="submission" date="2018-10" db="EMBL/GenBank/DDBJ databases">
        <title>Rhodobacter sp . BO-81.</title>
        <authorList>
            <person name="Im W.T."/>
        </authorList>
    </citation>
    <scope>NUCLEOTIDE SEQUENCE [LARGE SCALE GENOMIC DNA]</scope>
    <source>
        <strain evidence="4 5">BO-81</strain>
    </source>
</reference>
<dbReference type="GO" id="GO:0005737">
    <property type="term" value="C:cytoplasm"/>
    <property type="evidence" value="ECO:0007669"/>
    <property type="project" value="UniProtKB-SubCell"/>
</dbReference>
<dbReference type="PIRSF" id="PIRSF009467">
    <property type="entry name" value="Ureas_acces_UreF"/>
    <property type="match status" value="1"/>
</dbReference>
<sequence length="222" mass="22745">MSDTALLALLQLCDTAFPSGAFAFSGGLEALVGEGRVQGAAQVGDFLTDEVLPRWAGFDRVFLRRTHATRDLEEIARIDADCELHSTVESLASASRRTGRAALSTHTRLGTPGCAALLAQVRAGQTPGHAAVVQGLAGNGLGLALAPLEAGTLHALALATLSAAVRLGALGAMQAQQILAAARPAMAALLAAPPPAAPFTFSPRADIAAMRHGQTPLRLFAV</sequence>
<keyword evidence="2 3" id="KW-0143">Chaperone</keyword>
<dbReference type="Pfam" id="PF01730">
    <property type="entry name" value="UreF"/>
    <property type="match status" value="1"/>
</dbReference>
<dbReference type="InterPro" id="IPR002639">
    <property type="entry name" value="UreF"/>
</dbReference>
<dbReference type="PANTHER" id="PTHR33620:SF1">
    <property type="entry name" value="UREASE ACCESSORY PROTEIN F"/>
    <property type="match status" value="1"/>
</dbReference>
<evidence type="ECO:0000313" key="5">
    <source>
        <dbReference type="Proteomes" id="UP000279673"/>
    </source>
</evidence>
<keyword evidence="1 3" id="KW-0996">Nickel insertion</keyword>
<evidence type="ECO:0000256" key="1">
    <source>
        <dbReference type="ARBA" id="ARBA00022988"/>
    </source>
</evidence>
<name>A0A421BQJ8_9RHOB</name>
<protein>
    <recommendedName>
        <fullName evidence="3">Urease accessory protein UreF</fullName>
    </recommendedName>
</protein>
<comment type="similarity">
    <text evidence="3">Belongs to the UreF family.</text>
</comment>
<evidence type="ECO:0000256" key="3">
    <source>
        <dbReference type="HAMAP-Rule" id="MF_01385"/>
    </source>
</evidence>
<organism evidence="4 5">
    <name type="scientific">Paenirhodobacter hankyongi</name>
    <dbReference type="NCBI Taxonomy" id="2294033"/>
    <lineage>
        <taxon>Bacteria</taxon>
        <taxon>Pseudomonadati</taxon>
        <taxon>Pseudomonadota</taxon>
        <taxon>Alphaproteobacteria</taxon>
        <taxon>Rhodobacterales</taxon>
        <taxon>Rhodobacter group</taxon>
        <taxon>Paenirhodobacter</taxon>
    </lineage>
</organism>
<comment type="subunit">
    <text evidence="3">UreD, UreF and UreG form a complex that acts as a GTP-hydrolysis-dependent molecular chaperone, activating the urease apoprotein by helping to assemble the nickel containing metallocenter of UreC. The UreE protein probably delivers the nickel.</text>
</comment>
<dbReference type="Gene3D" id="1.10.4190.10">
    <property type="entry name" value="Urease accessory protein UreF"/>
    <property type="match status" value="1"/>
</dbReference>
<keyword evidence="5" id="KW-1185">Reference proteome</keyword>
<comment type="function">
    <text evidence="3">Required for maturation of urease via the functional incorporation of the urease nickel metallocenter.</text>
</comment>
<gene>
    <name evidence="3" type="primary">ureF</name>
    <name evidence="4" type="ORF">DYS74_07835</name>
</gene>
<dbReference type="InterPro" id="IPR038277">
    <property type="entry name" value="UreF_sf"/>
</dbReference>
<comment type="subcellular location">
    <subcellularLocation>
        <location evidence="3">Cytoplasm</location>
    </subcellularLocation>
</comment>
<dbReference type="Proteomes" id="UP000279673">
    <property type="component" value="Unassembled WGS sequence"/>
</dbReference>
<dbReference type="AlphaFoldDB" id="A0A421BQJ8"/>
<accession>A0A421BQJ8</accession>